<protein>
    <recommendedName>
        <fullName evidence="6">Serine/threonine-protein kinase PknD</fullName>
    </recommendedName>
</protein>
<proteinExistence type="predicted"/>
<dbReference type="SUPFAM" id="SSF101898">
    <property type="entry name" value="NHL repeat"/>
    <property type="match status" value="1"/>
</dbReference>
<organism evidence="4 5">
    <name type="scientific">Variovorax paradoxus</name>
    <dbReference type="NCBI Taxonomy" id="34073"/>
    <lineage>
        <taxon>Bacteria</taxon>
        <taxon>Pseudomonadati</taxon>
        <taxon>Pseudomonadota</taxon>
        <taxon>Betaproteobacteria</taxon>
        <taxon>Burkholderiales</taxon>
        <taxon>Comamonadaceae</taxon>
        <taxon>Variovorax</taxon>
    </lineage>
</organism>
<dbReference type="CDD" id="cd14953">
    <property type="entry name" value="NHL_like_1"/>
    <property type="match status" value="1"/>
</dbReference>
<dbReference type="InterPro" id="IPR011042">
    <property type="entry name" value="6-blade_b-propeller_TolB-like"/>
</dbReference>
<dbReference type="Proteomes" id="UP000077852">
    <property type="component" value="Unassembled WGS sequence"/>
</dbReference>
<feature type="region of interest" description="Disordered" evidence="3">
    <location>
        <begin position="31"/>
        <end position="54"/>
    </location>
</feature>
<evidence type="ECO:0000256" key="3">
    <source>
        <dbReference type="SAM" id="MobiDB-lite"/>
    </source>
</evidence>
<feature type="repeat" description="NHL" evidence="2">
    <location>
        <begin position="223"/>
        <end position="253"/>
    </location>
</feature>
<dbReference type="Pfam" id="PF01436">
    <property type="entry name" value="NHL"/>
    <property type="match status" value="4"/>
</dbReference>
<dbReference type="AlphaFoldDB" id="A0AA91DS67"/>
<dbReference type="PROSITE" id="PS51125">
    <property type="entry name" value="NHL"/>
    <property type="match status" value="3"/>
</dbReference>
<evidence type="ECO:0000313" key="5">
    <source>
        <dbReference type="Proteomes" id="UP000077852"/>
    </source>
</evidence>
<keyword evidence="1" id="KW-0677">Repeat</keyword>
<feature type="region of interest" description="Disordered" evidence="3">
    <location>
        <begin position="204"/>
        <end position="223"/>
    </location>
</feature>
<evidence type="ECO:0000256" key="1">
    <source>
        <dbReference type="ARBA" id="ARBA00022737"/>
    </source>
</evidence>
<feature type="repeat" description="NHL" evidence="2">
    <location>
        <begin position="276"/>
        <end position="307"/>
    </location>
</feature>
<dbReference type="Gene3D" id="2.120.10.30">
    <property type="entry name" value="TolB, C-terminal domain"/>
    <property type="match status" value="3"/>
</dbReference>
<name>A0AA91DS67_VARPD</name>
<dbReference type="EMBL" id="LVHG01000023">
    <property type="protein sequence ID" value="OAK66532.1"/>
    <property type="molecule type" value="Genomic_DNA"/>
</dbReference>
<evidence type="ECO:0008006" key="6">
    <source>
        <dbReference type="Google" id="ProtNLM"/>
    </source>
</evidence>
<feature type="repeat" description="NHL" evidence="2">
    <location>
        <begin position="330"/>
        <end position="361"/>
    </location>
</feature>
<dbReference type="PANTHER" id="PTHR13833:SF71">
    <property type="entry name" value="NHL DOMAIN-CONTAINING PROTEIN"/>
    <property type="match status" value="1"/>
</dbReference>
<reference evidence="4 5" key="1">
    <citation type="submission" date="2016-03" db="EMBL/GenBank/DDBJ databases">
        <title>Genome sequence of Variovorax paradoxus KB5.</title>
        <authorList>
            <person name="Jeong H."/>
            <person name="Hong C.E."/>
            <person name="Jo S.H."/>
            <person name="Park J.M."/>
        </authorList>
    </citation>
    <scope>NUCLEOTIDE SEQUENCE [LARGE SCALE GENOMIC DNA]</scope>
    <source>
        <strain evidence="4 5">KB5</strain>
    </source>
</reference>
<dbReference type="PANTHER" id="PTHR13833">
    <property type="match status" value="1"/>
</dbReference>
<evidence type="ECO:0000256" key="2">
    <source>
        <dbReference type="PROSITE-ProRule" id="PRU00504"/>
    </source>
</evidence>
<accession>A0AA91DS67</accession>
<evidence type="ECO:0000313" key="4">
    <source>
        <dbReference type="EMBL" id="OAK66532.1"/>
    </source>
</evidence>
<comment type="caution">
    <text evidence="4">The sequence shown here is derived from an EMBL/GenBank/DDBJ whole genome shotgun (WGS) entry which is preliminary data.</text>
</comment>
<feature type="compositionally biased region" description="Low complexity" evidence="3">
    <location>
        <begin position="31"/>
        <end position="45"/>
    </location>
</feature>
<gene>
    <name evidence="4" type="ORF">A3K87_07140</name>
</gene>
<sequence length="471" mass="46356">MSAAALLLLSACGGGSNGGGSFFAGVGANGNTSSSGNSGNPPASGETTTNTDSTAKFTIGGTISGLSAEGLALQNNGADSLSVASGATSFKFSRALTSGASYSVGVASHPFGEVCFVNGPSGTAIADVVSIAIVCGDWVAVSAKVDVFSGATTPGVADGASSSARFKGPYGLAFGPDGTMYVADTANNTIRSITPAGVVSTLAGDSSLPSGGHDDGAGTAASFKGPRGAAVGADGTIYVADYENHMIRKITPQGAVSVFAGSTAAGNADGSGTSAQFQYPWGIVVDAGGNLFVADQGNHLIRKITPAGVVSTFAGSGAPGFVNANGTSAQFHYPTGLAVDAAGNLYVGDQNNNVIRQITPLGAVSTYAGSGVSASIDGTGSSAAFNLPISVAIDAGGNVYVTELLSNSIRKISPAQKVTTLAGGSSLGAYVDGPGNDARFSDPMGVAVDRNGDVFVADRSNNMIRRITRTH</sequence>
<dbReference type="InterPro" id="IPR001258">
    <property type="entry name" value="NHL_repeat"/>
</dbReference>